<protein>
    <recommendedName>
        <fullName evidence="6">Transport permease protein</fullName>
    </recommendedName>
</protein>
<sequence>MTAIAPSAPSLRPRISGLTAETTFVGRSLRHSLRDGESLLMAILLPVMLMLLFTFVFGGAIDPSGGYVDYVVPGIILLCAGFGASSTAVYVAGDMKTGIIDRFRTMPLRASAVLTGHVVASLLRNLLATAVVIVVAVAVGFRPTAGPLEWIGAIAMVALYILAITYLFAAIGLAASSPEGANGYGFIILFVPYLSSAFVPVDSMPTWLQWIAENQPVTPIIETIRGLLMGTPVGAEPWWAIGWCALILVVAFVWGSWLFRRKAGRR</sequence>
<dbReference type="GO" id="GO:0140359">
    <property type="term" value="F:ABC-type transporter activity"/>
    <property type="evidence" value="ECO:0007669"/>
    <property type="project" value="InterPro"/>
</dbReference>
<dbReference type="PANTHER" id="PTHR43229:SF2">
    <property type="entry name" value="NODULATION PROTEIN J"/>
    <property type="match status" value="1"/>
</dbReference>
<comment type="subcellular location">
    <subcellularLocation>
        <location evidence="6">Cell membrane</location>
        <topology evidence="6">Multi-pass membrane protein</topology>
    </subcellularLocation>
    <subcellularLocation>
        <location evidence="1">Membrane</location>
        <topology evidence="1">Multi-pass membrane protein</topology>
    </subcellularLocation>
</comment>
<dbReference type="PANTHER" id="PTHR43229">
    <property type="entry name" value="NODULATION PROTEIN J"/>
    <property type="match status" value="1"/>
</dbReference>
<evidence type="ECO:0000256" key="4">
    <source>
        <dbReference type="ARBA" id="ARBA00023136"/>
    </source>
</evidence>
<reference evidence="8 9" key="1">
    <citation type="submission" date="2020-07" db="EMBL/GenBank/DDBJ databases">
        <title>Sequencing the genomes of 1000 actinobacteria strains.</title>
        <authorList>
            <person name="Klenk H.-P."/>
        </authorList>
    </citation>
    <scope>NUCLEOTIDE SEQUENCE [LARGE SCALE GENOMIC DNA]</scope>
    <source>
        <strain evidence="8 9">DSM 24662</strain>
    </source>
</reference>
<dbReference type="GO" id="GO:0043190">
    <property type="term" value="C:ATP-binding cassette (ABC) transporter complex"/>
    <property type="evidence" value="ECO:0007669"/>
    <property type="project" value="InterPro"/>
</dbReference>
<keyword evidence="9" id="KW-1185">Reference proteome</keyword>
<feature type="transmembrane region" description="Helical" evidence="6">
    <location>
        <begin position="70"/>
        <end position="92"/>
    </location>
</feature>
<dbReference type="Proteomes" id="UP000576969">
    <property type="component" value="Unassembled WGS sequence"/>
</dbReference>
<evidence type="ECO:0000259" key="7">
    <source>
        <dbReference type="PROSITE" id="PS51012"/>
    </source>
</evidence>
<dbReference type="InterPro" id="IPR013525">
    <property type="entry name" value="ABC2_TM"/>
</dbReference>
<keyword evidence="6" id="KW-1003">Cell membrane</keyword>
<evidence type="ECO:0000313" key="9">
    <source>
        <dbReference type="Proteomes" id="UP000576969"/>
    </source>
</evidence>
<keyword evidence="5" id="KW-0046">Antibiotic resistance</keyword>
<feature type="transmembrane region" description="Helical" evidence="6">
    <location>
        <begin position="113"/>
        <end position="138"/>
    </location>
</feature>
<name>A0A7Y9GME0_9MICO</name>
<keyword evidence="6" id="KW-0813">Transport</keyword>
<evidence type="ECO:0000256" key="2">
    <source>
        <dbReference type="ARBA" id="ARBA00022692"/>
    </source>
</evidence>
<evidence type="ECO:0000256" key="1">
    <source>
        <dbReference type="ARBA" id="ARBA00004141"/>
    </source>
</evidence>
<feature type="transmembrane region" description="Helical" evidence="6">
    <location>
        <begin position="183"/>
        <end position="201"/>
    </location>
</feature>
<feature type="transmembrane region" description="Helical" evidence="6">
    <location>
        <begin position="39"/>
        <end position="58"/>
    </location>
</feature>
<comment type="similarity">
    <text evidence="6">Belongs to the ABC-2 integral membrane protein family.</text>
</comment>
<dbReference type="EMBL" id="JACCBV010000001">
    <property type="protein sequence ID" value="NYE19141.1"/>
    <property type="molecule type" value="Genomic_DNA"/>
</dbReference>
<dbReference type="PIRSF" id="PIRSF006648">
    <property type="entry name" value="DrrB"/>
    <property type="match status" value="1"/>
</dbReference>
<feature type="transmembrane region" description="Helical" evidence="6">
    <location>
        <begin position="238"/>
        <end position="259"/>
    </location>
</feature>
<dbReference type="InterPro" id="IPR000412">
    <property type="entry name" value="ABC_2_transport"/>
</dbReference>
<dbReference type="InterPro" id="IPR047817">
    <property type="entry name" value="ABC2_TM_bact-type"/>
</dbReference>
<dbReference type="GO" id="GO:0046677">
    <property type="term" value="P:response to antibiotic"/>
    <property type="evidence" value="ECO:0007669"/>
    <property type="project" value="UniProtKB-KW"/>
</dbReference>
<dbReference type="Pfam" id="PF01061">
    <property type="entry name" value="ABC2_membrane"/>
    <property type="match status" value="1"/>
</dbReference>
<feature type="transmembrane region" description="Helical" evidence="6">
    <location>
        <begin position="150"/>
        <end position="171"/>
    </location>
</feature>
<organism evidence="8 9">
    <name type="scientific">Microbacterium immunditiarum</name>
    <dbReference type="NCBI Taxonomy" id="337480"/>
    <lineage>
        <taxon>Bacteria</taxon>
        <taxon>Bacillati</taxon>
        <taxon>Actinomycetota</taxon>
        <taxon>Actinomycetes</taxon>
        <taxon>Micrococcales</taxon>
        <taxon>Microbacteriaceae</taxon>
        <taxon>Microbacterium</taxon>
    </lineage>
</organism>
<keyword evidence="3 6" id="KW-1133">Transmembrane helix</keyword>
<feature type="domain" description="ABC transmembrane type-2" evidence="7">
    <location>
        <begin position="37"/>
        <end position="262"/>
    </location>
</feature>
<evidence type="ECO:0000313" key="8">
    <source>
        <dbReference type="EMBL" id="NYE19141.1"/>
    </source>
</evidence>
<accession>A0A7Y9GME0</accession>
<evidence type="ECO:0000256" key="3">
    <source>
        <dbReference type="ARBA" id="ARBA00022989"/>
    </source>
</evidence>
<proteinExistence type="inferred from homology"/>
<evidence type="ECO:0000256" key="6">
    <source>
        <dbReference type="RuleBase" id="RU361157"/>
    </source>
</evidence>
<keyword evidence="4 6" id="KW-0472">Membrane</keyword>
<dbReference type="AlphaFoldDB" id="A0A7Y9GME0"/>
<comment type="caution">
    <text evidence="8">The sequence shown here is derived from an EMBL/GenBank/DDBJ whole genome shotgun (WGS) entry which is preliminary data.</text>
</comment>
<dbReference type="InterPro" id="IPR051784">
    <property type="entry name" value="Nod_factor_ABC_transporter"/>
</dbReference>
<evidence type="ECO:0000256" key="5">
    <source>
        <dbReference type="ARBA" id="ARBA00023251"/>
    </source>
</evidence>
<gene>
    <name evidence="8" type="ORF">BJ991_001169</name>
</gene>
<dbReference type="PROSITE" id="PS51012">
    <property type="entry name" value="ABC_TM2"/>
    <property type="match status" value="1"/>
</dbReference>
<keyword evidence="2 6" id="KW-0812">Transmembrane</keyword>
<dbReference type="RefSeq" id="WP_179488281.1">
    <property type="nucleotide sequence ID" value="NZ_JACCBV010000001.1"/>
</dbReference>